<dbReference type="Proteomes" id="UP000176787">
    <property type="component" value="Unassembled WGS sequence"/>
</dbReference>
<comment type="similarity">
    <text evidence="1">Belongs to the ABC transporter superfamily.</text>
</comment>
<evidence type="ECO:0000256" key="3">
    <source>
        <dbReference type="ARBA" id="ARBA00022840"/>
    </source>
</evidence>
<dbReference type="SUPFAM" id="SSF52540">
    <property type="entry name" value="P-loop containing nucleoside triphosphate hydrolases"/>
    <property type="match status" value="1"/>
</dbReference>
<dbReference type="Gene3D" id="3.40.50.300">
    <property type="entry name" value="P-loop containing nucleotide triphosphate hydrolases"/>
    <property type="match status" value="1"/>
</dbReference>
<evidence type="ECO:0000256" key="1">
    <source>
        <dbReference type="ARBA" id="ARBA00005417"/>
    </source>
</evidence>
<dbReference type="SMART" id="SM00382">
    <property type="entry name" value="AAA"/>
    <property type="match status" value="1"/>
</dbReference>
<dbReference type="GO" id="GO:0005886">
    <property type="term" value="C:plasma membrane"/>
    <property type="evidence" value="ECO:0007669"/>
    <property type="project" value="TreeGrafter"/>
</dbReference>
<evidence type="ECO:0000313" key="6">
    <source>
        <dbReference type="Proteomes" id="UP000176787"/>
    </source>
</evidence>
<dbReference type="PANTHER" id="PTHR24220:SF470">
    <property type="entry name" value="CELL DIVISION ATP-BINDING PROTEIN FTSE"/>
    <property type="match status" value="1"/>
</dbReference>
<dbReference type="EMBL" id="MHMS01000011">
    <property type="protein sequence ID" value="OGZ32233.1"/>
    <property type="molecule type" value="Genomic_DNA"/>
</dbReference>
<sequence>MIEFQEVSKIYTHDSIALDNVSFHIKPKEFVSIIGASGAGKTTLLKLLMAEEKPSSGNVFFESADVHALSLGDLYKIRRKMGAIFQDFKLLPTKTVFENIAFILEIADHHTDKEIEADTFQILELVGLGNKTSYFPSDLSAGERQRVAIARAIVNHPDVILADEPTGNLDPLNTKDIVDLLIKINEMGTTVILTTHNKDIVNSLQKRVITLEKGKIVRDNHTGAYLI</sequence>
<dbReference type="InterPro" id="IPR017871">
    <property type="entry name" value="ABC_transporter-like_CS"/>
</dbReference>
<dbReference type="STRING" id="1801726.A3H02_00820"/>
<gene>
    <name evidence="5" type="ORF">A3H02_00820</name>
</gene>
<evidence type="ECO:0000313" key="5">
    <source>
        <dbReference type="EMBL" id="OGZ32233.1"/>
    </source>
</evidence>
<dbReference type="PANTHER" id="PTHR24220">
    <property type="entry name" value="IMPORT ATP-BINDING PROTEIN"/>
    <property type="match status" value="1"/>
</dbReference>
<dbReference type="PROSITE" id="PS00211">
    <property type="entry name" value="ABC_TRANSPORTER_1"/>
    <property type="match status" value="1"/>
</dbReference>
<protein>
    <submittedName>
        <fullName evidence="5">Cell division ATP-binding protein FtsE</fullName>
    </submittedName>
</protein>
<dbReference type="InterPro" id="IPR003439">
    <property type="entry name" value="ABC_transporter-like_ATP-bd"/>
</dbReference>
<dbReference type="InterPro" id="IPR015854">
    <property type="entry name" value="ABC_transpr_LolD-like"/>
</dbReference>
<organism evidence="5 6">
    <name type="scientific">Candidatus Niyogibacteria bacterium RIFCSPLOWO2_12_FULL_41_13</name>
    <dbReference type="NCBI Taxonomy" id="1801726"/>
    <lineage>
        <taxon>Bacteria</taxon>
        <taxon>Candidatus Niyogiibacteriota</taxon>
    </lineage>
</organism>
<evidence type="ECO:0000256" key="2">
    <source>
        <dbReference type="ARBA" id="ARBA00022741"/>
    </source>
</evidence>
<keyword evidence="2" id="KW-0547">Nucleotide-binding</keyword>
<keyword evidence="5" id="KW-0132">Cell division</keyword>
<keyword evidence="5" id="KW-0131">Cell cycle</keyword>
<dbReference type="GO" id="GO:0051301">
    <property type="term" value="P:cell division"/>
    <property type="evidence" value="ECO:0007669"/>
    <property type="project" value="UniProtKB-KW"/>
</dbReference>
<dbReference type="InterPro" id="IPR027417">
    <property type="entry name" value="P-loop_NTPase"/>
</dbReference>
<name>A0A1G2F2L8_9BACT</name>
<dbReference type="AlphaFoldDB" id="A0A1G2F2L8"/>
<dbReference type="GO" id="GO:0016887">
    <property type="term" value="F:ATP hydrolysis activity"/>
    <property type="evidence" value="ECO:0007669"/>
    <property type="project" value="InterPro"/>
</dbReference>
<dbReference type="PROSITE" id="PS50893">
    <property type="entry name" value="ABC_TRANSPORTER_2"/>
    <property type="match status" value="1"/>
</dbReference>
<dbReference type="InterPro" id="IPR003593">
    <property type="entry name" value="AAA+_ATPase"/>
</dbReference>
<dbReference type="GO" id="GO:0005524">
    <property type="term" value="F:ATP binding"/>
    <property type="evidence" value="ECO:0007669"/>
    <property type="project" value="UniProtKB-KW"/>
</dbReference>
<feature type="domain" description="ABC transporter" evidence="4">
    <location>
        <begin position="2"/>
        <end position="227"/>
    </location>
</feature>
<evidence type="ECO:0000259" key="4">
    <source>
        <dbReference type="PROSITE" id="PS50893"/>
    </source>
</evidence>
<dbReference type="Pfam" id="PF00005">
    <property type="entry name" value="ABC_tran"/>
    <property type="match status" value="1"/>
</dbReference>
<reference evidence="5 6" key="1">
    <citation type="journal article" date="2016" name="Nat. Commun.">
        <title>Thousands of microbial genomes shed light on interconnected biogeochemical processes in an aquifer system.</title>
        <authorList>
            <person name="Anantharaman K."/>
            <person name="Brown C.T."/>
            <person name="Hug L.A."/>
            <person name="Sharon I."/>
            <person name="Castelle C.J."/>
            <person name="Probst A.J."/>
            <person name="Thomas B.C."/>
            <person name="Singh A."/>
            <person name="Wilkins M.J."/>
            <person name="Karaoz U."/>
            <person name="Brodie E.L."/>
            <person name="Williams K.H."/>
            <person name="Hubbard S.S."/>
            <person name="Banfield J.F."/>
        </authorList>
    </citation>
    <scope>NUCLEOTIDE SEQUENCE [LARGE SCALE GENOMIC DNA]</scope>
</reference>
<accession>A0A1G2F2L8</accession>
<dbReference type="GO" id="GO:0022857">
    <property type="term" value="F:transmembrane transporter activity"/>
    <property type="evidence" value="ECO:0007669"/>
    <property type="project" value="TreeGrafter"/>
</dbReference>
<keyword evidence="3 5" id="KW-0067">ATP-binding</keyword>
<proteinExistence type="inferred from homology"/>
<dbReference type="FunFam" id="3.40.50.300:FF:000056">
    <property type="entry name" value="Cell division ATP-binding protein FtsE"/>
    <property type="match status" value="1"/>
</dbReference>
<comment type="caution">
    <text evidence="5">The sequence shown here is derived from an EMBL/GenBank/DDBJ whole genome shotgun (WGS) entry which is preliminary data.</text>
</comment>